<proteinExistence type="predicted"/>
<keyword evidence="1" id="KW-1133">Transmembrane helix</keyword>
<feature type="transmembrane region" description="Helical" evidence="1">
    <location>
        <begin position="7"/>
        <end position="25"/>
    </location>
</feature>
<sequence>MRCVPDCYSAGSILFTIRMFVFHFPSEKYNSDHISDIFPGFYITGLFLYVFYLV</sequence>
<reference evidence="2 3" key="1">
    <citation type="journal article" date="2006" name="Mol. Microbiol.">
        <title>Role of pathogenicity island-associated integrases in the genome plasticity of uropathogenic Escherichia coli strain 536.</title>
        <authorList>
            <person name="Hochhut B."/>
            <person name="Wilde C."/>
            <person name="Balling G."/>
            <person name="Middendorf B."/>
            <person name="Dobrindt U."/>
            <person name="Brzuszkiewicz E."/>
            <person name="Gottschalk G."/>
            <person name="Carniel E."/>
            <person name="Hacker J."/>
        </authorList>
    </citation>
    <scope>NUCLEOTIDE SEQUENCE [LARGE SCALE GENOMIC DNA]</scope>
    <source>
        <strain evidence="3">536 / UPEC</strain>
    </source>
</reference>
<evidence type="ECO:0000313" key="2">
    <source>
        <dbReference type="EMBL" id="ABG72518.1"/>
    </source>
</evidence>
<accession>A0A454AAV3</accession>
<organism evidence="2 3">
    <name type="scientific">Escherichia coli O6:K15:H31 (strain 536 / UPEC)</name>
    <dbReference type="NCBI Taxonomy" id="362663"/>
    <lineage>
        <taxon>Bacteria</taxon>
        <taxon>Pseudomonadati</taxon>
        <taxon>Pseudomonadota</taxon>
        <taxon>Gammaproteobacteria</taxon>
        <taxon>Enterobacterales</taxon>
        <taxon>Enterobacteriaceae</taxon>
        <taxon>Escherichia</taxon>
    </lineage>
</organism>
<keyword evidence="1" id="KW-0472">Membrane</keyword>
<dbReference type="Proteomes" id="UP000009182">
    <property type="component" value="Chromosome"/>
</dbReference>
<name>A0A454AAV3_ECOL5</name>
<dbReference type="KEGG" id="ecp:ECP_4582"/>
<protein>
    <submittedName>
        <fullName evidence="2">Uncharacterized protein</fullName>
    </submittedName>
</protein>
<gene>
    <name evidence="2" type="ordered locus">ECP_4582</name>
</gene>
<dbReference type="AlphaFoldDB" id="A0A454AAV3"/>
<evidence type="ECO:0000313" key="3">
    <source>
        <dbReference type="Proteomes" id="UP000009182"/>
    </source>
</evidence>
<dbReference type="EMBL" id="CP000247">
    <property type="protein sequence ID" value="ABG72518.1"/>
    <property type="molecule type" value="Genomic_DNA"/>
</dbReference>
<evidence type="ECO:0000256" key="1">
    <source>
        <dbReference type="SAM" id="Phobius"/>
    </source>
</evidence>
<feature type="transmembrane region" description="Helical" evidence="1">
    <location>
        <begin position="37"/>
        <end position="53"/>
    </location>
</feature>
<keyword evidence="1" id="KW-0812">Transmembrane</keyword>